<accession>B9T0X3</accession>
<gene>
    <name evidence="2" type="ORF">RCOM_1238660</name>
</gene>
<dbReference type="Proteomes" id="UP000008311">
    <property type="component" value="Unassembled WGS sequence"/>
</dbReference>
<dbReference type="EMBL" id="EQ974318">
    <property type="protein sequence ID" value="EEF30491.1"/>
    <property type="molecule type" value="Genomic_DNA"/>
</dbReference>
<evidence type="ECO:0000313" key="3">
    <source>
        <dbReference type="Proteomes" id="UP000008311"/>
    </source>
</evidence>
<name>B9T0X3_RICCO</name>
<dbReference type="AlphaFoldDB" id="B9T0X3"/>
<protein>
    <submittedName>
        <fullName evidence="2">Uncharacterized protein</fullName>
    </submittedName>
</protein>
<sequence>MIVDNVLIHTDATEGERDNFIGTSNQLLEKHHEPEKGEEGESTNLCPVPISEPDPMVKPIVTPGESILRSCLASDLQFPRNKRKRAERKAGSGGWNKKGSGEPDSQ</sequence>
<feature type="region of interest" description="Disordered" evidence="1">
    <location>
        <begin position="78"/>
        <end position="106"/>
    </location>
</feature>
<reference evidence="3" key="1">
    <citation type="journal article" date="2010" name="Nat. Biotechnol.">
        <title>Draft genome sequence of the oilseed species Ricinus communis.</title>
        <authorList>
            <person name="Chan A.P."/>
            <person name="Crabtree J."/>
            <person name="Zhao Q."/>
            <person name="Lorenzi H."/>
            <person name="Orvis J."/>
            <person name="Puiu D."/>
            <person name="Melake-Berhan A."/>
            <person name="Jones K.M."/>
            <person name="Redman J."/>
            <person name="Chen G."/>
            <person name="Cahoon E.B."/>
            <person name="Gedil M."/>
            <person name="Stanke M."/>
            <person name="Haas B.J."/>
            <person name="Wortman J.R."/>
            <person name="Fraser-Liggett C.M."/>
            <person name="Ravel J."/>
            <person name="Rabinowicz P.D."/>
        </authorList>
    </citation>
    <scope>NUCLEOTIDE SEQUENCE [LARGE SCALE GENOMIC DNA]</scope>
    <source>
        <strain evidence="3">cv. Hale</strain>
    </source>
</reference>
<feature type="region of interest" description="Disordered" evidence="1">
    <location>
        <begin position="31"/>
        <end position="61"/>
    </location>
</feature>
<proteinExistence type="predicted"/>
<evidence type="ECO:0000313" key="2">
    <source>
        <dbReference type="EMBL" id="EEF30491.1"/>
    </source>
</evidence>
<evidence type="ECO:0000256" key="1">
    <source>
        <dbReference type="SAM" id="MobiDB-lite"/>
    </source>
</evidence>
<dbReference type="InParanoid" id="B9T0X3"/>
<dbReference type="eggNOG" id="ENOG502QRC8">
    <property type="taxonomic scope" value="Eukaryota"/>
</dbReference>
<keyword evidence="3" id="KW-1185">Reference proteome</keyword>
<organism evidence="2 3">
    <name type="scientific">Ricinus communis</name>
    <name type="common">Castor bean</name>
    <dbReference type="NCBI Taxonomy" id="3988"/>
    <lineage>
        <taxon>Eukaryota</taxon>
        <taxon>Viridiplantae</taxon>
        <taxon>Streptophyta</taxon>
        <taxon>Embryophyta</taxon>
        <taxon>Tracheophyta</taxon>
        <taxon>Spermatophyta</taxon>
        <taxon>Magnoliopsida</taxon>
        <taxon>eudicotyledons</taxon>
        <taxon>Gunneridae</taxon>
        <taxon>Pentapetalae</taxon>
        <taxon>rosids</taxon>
        <taxon>fabids</taxon>
        <taxon>Malpighiales</taxon>
        <taxon>Euphorbiaceae</taxon>
        <taxon>Acalyphoideae</taxon>
        <taxon>Acalypheae</taxon>
        <taxon>Ricinus</taxon>
    </lineage>
</organism>